<organism evidence="2 3">
    <name type="scientific">Geoglobus ahangari</name>
    <dbReference type="NCBI Taxonomy" id="113653"/>
    <lineage>
        <taxon>Archaea</taxon>
        <taxon>Methanobacteriati</taxon>
        <taxon>Methanobacteriota</taxon>
        <taxon>Archaeoglobi</taxon>
        <taxon>Archaeoglobales</taxon>
        <taxon>Archaeoglobaceae</taxon>
        <taxon>Geoglobus</taxon>
    </lineage>
</organism>
<proteinExistence type="predicted"/>
<dbReference type="RefSeq" id="WP_048094986.1">
    <property type="nucleotide sequence ID" value="NZ_CP011267.1"/>
</dbReference>
<evidence type="ECO:0000313" key="3">
    <source>
        <dbReference type="Proteomes" id="UP000034723"/>
    </source>
</evidence>
<dbReference type="HOGENOM" id="CLU_060932_0_0_2"/>
<dbReference type="InParanoid" id="A0A0F7IGG5"/>
<dbReference type="Gene3D" id="3.30.420.190">
    <property type="entry name" value="conserved archaeal protein q6m145"/>
    <property type="match status" value="1"/>
</dbReference>
<accession>A0A0F7IGG5</accession>
<name>A0A0F7IGG5_9EURY</name>
<dbReference type="KEGG" id="gah:GAH_00950"/>
<dbReference type="AlphaFoldDB" id="A0A0F7IGG5"/>
<keyword evidence="3" id="KW-1185">Reference proteome</keyword>
<dbReference type="STRING" id="113653.GAH_00950"/>
<dbReference type="InterPro" id="IPR002821">
    <property type="entry name" value="Hydantoinase_A"/>
</dbReference>
<evidence type="ECO:0000259" key="1">
    <source>
        <dbReference type="Pfam" id="PF01968"/>
    </source>
</evidence>
<dbReference type="NCBIfam" id="TIGR03123">
    <property type="entry name" value="one_C_unchar_1"/>
    <property type="match status" value="1"/>
</dbReference>
<dbReference type="GO" id="GO:0016787">
    <property type="term" value="F:hydrolase activity"/>
    <property type="evidence" value="ECO:0007669"/>
    <property type="project" value="InterPro"/>
</dbReference>
<dbReference type="GeneID" id="24803528"/>
<dbReference type="FunCoup" id="A0A0F7IGG5">
    <property type="interactions" value="72"/>
</dbReference>
<feature type="domain" description="Hydantoinase A/oxoprolinase" evidence="1">
    <location>
        <begin position="53"/>
        <end position="311"/>
    </location>
</feature>
<dbReference type="Pfam" id="PF01968">
    <property type="entry name" value="Hydantoinase_A"/>
    <property type="match status" value="1"/>
</dbReference>
<protein>
    <submittedName>
        <fullName evidence="2">Putative H4MPT-linked C1 transfer pathway protein</fullName>
    </submittedName>
</protein>
<dbReference type="Proteomes" id="UP000034723">
    <property type="component" value="Chromosome"/>
</dbReference>
<gene>
    <name evidence="2" type="ORF">GAH_00950</name>
</gene>
<dbReference type="OrthoDB" id="148086at2157"/>
<sequence length="315" mass="34950">MRTSYSGVDVGGANVKVYRGDSGEVEIHYFPMWRRWRELEGFLSSLGIGGRVGVVLTAELADSFSSKAEGVEYVANAAKRAFGDVVFIDVDGNLRRDVDEPERFAANNWVASVKLLSESYESFIFADMGSTTTDIVPVVDGQIMAGRTDYERLRRNELLYFGMLRTPTFFLLKDNCSSELFSITADVTLVAGLIRESDYTCDTPDGRGRSERECMQRIARQFCADLEELGEDFVRQKTGEVVEEMVRRVSAAFEEKSSEYGVDLVVGCGIGEAVLEMAAERAGLDYVSVSKEFGEVSKAFPAYAIARLVERYDSG</sequence>
<evidence type="ECO:0000313" key="2">
    <source>
        <dbReference type="EMBL" id="AKG91724.1"/>
    </source>
</evidence>
<dbReference type="InterPro" id="IPR002756">
    <property type="entry name" value="MfnF"/>
</dbReference>
<dbReference type="EMBL" id="CP011267">
    <property type="protein sequence ID" value="AKG91724.1"/>
    <property type="molecule type" value="Genomic_DNA"/>
</dbReference>
<dbReference type="Gene3D" id="3.30.420.40">
    <property type="match status" value="1"/>
</dbReference>
<reference evidence="2 3" key="1">
    <citation type="submission" date="2015-04" db="EMBL/GenBank/DDBJ databases">
        <title>The complete genome sequence of the hyperthermophilic, obligate iron-reducing archaeon Geoglobus ahangari strain 234T.</title>
        <authorList>
            <person name="Manzella M.P."/>
            <person name="Holmes D.E."/>
            <person name="Rocheleau J.M."/>
            <person name="Chung A."/>
            <person name="Reguera G."/>
            <person name="Kashefi K."/>
        </authorList>
    </citation>
    <scope>NUCLEOTIDE SEQUENCE [LARGE SCALE GENOMIC DNA]</scope>
    <source>
        <strain evidence="2 3">234</strain>
    </source>
</reference>